<accession>S3VGY7</accession>
<evidence type="ECO:0000313" key="2">
    <source>
        <dbReference type="Proteomes" id="UP000014540"/>
    </source>
</evidence>
<keyword evidence="1" id="KW-0808">Transferase</keyword>
<dbReference type="GO" id="GO:0008168">
    <property type="term" value="F:methyltransferase activity"/>
    <property type="evidence" value="ECO:0007669"/>
    <property type="project" value="UniProtKB-KW"/>
</dbReference>
<dbReference type="RefSeq" id="WP_016547871.1">
    <property type="nucleotide sequence ID" value="NZ_AKWZ02000002.1"/>
</dbReference>
<comment type="caution">
    <text evidence="1">The sequence shown here is derived from an EMBL/GenBank/DDBJ whole genome shotgun (WGS) entry which is preliminary data.</text>
</comment>
<dbReference type="Proteomes" id="UP000014540">
    <property type="component" value="Unassembled WGS sequence"/>
</dbReference>
<dbReference type="OrthoDB" id="118271at2"/>
<reference evidence="1" key="1">
    <citation type="submission" date="2013-04" db="EMBL/GenBank/DDBJ databases">
        <authorList>
            <person name="Harkins D.M."/>
            <person name="Durkin A.S."/>
            <person name="Selengut J.D."/>
            <person name="Sanka R."/>
            <person name="DePew J."/>
            <person name="Purushe J."/>
            <person name="Ahmed A."/>
            <person name="van der Linden H."/>
            <person name="Goris M.G.A."/>
            <person name="Hartskeerl R.A."/>
            <person name="Vinetz J.M."/>
            <person name="Sutton G.G."/>
            <person name="Nelson W.C."/>
            <person name="Fouts D.E."/>
        </authorList>
    </citation>
    <scope>NUCLEOTIDE SEQUENCE [LARGE SCALE GENOMIC DNA]</scope>
    <source>
        <strain evidence="1">BUT 6</strain>
    </source>
</reference>
<gene>
    <name evidence="1" type="ORF">LEP1GSC058_0788</name>
</gene>
<dbReference type="InterPro" id="IPR027612">
    <property type="entry name" value="Put_MTase_LIC12133"/>
</dbReference>
<dbReference type="STRING" id="1193011.LEP1GSC058_0788"/>
<dbReference type="EC" id="2.1.1.-" evidence="1"/>
<sequence>MKRFVGKVLRRLSRYFLEEKKEHEWFYGDFRSWTDALAECEGYDSPNILDQVKKSLLKVKSGEAVYERDSVLFDRVEYSFPLLTGLLYAAVSESGRLSVLDFGGSLGSSYFQNRTFLDTLSSFRWSIVEQKHFVEEGIENFQDVSLNFYYTASECVLKERPNVLLLSSALPYLSAPYEILENLMSFGISYIIVDRTPFFLDEKPDRILVESVPPEIYDARYPIWFFNERKFLEFMDAKYMLKEEFLAMDPLGIKGENTKYKAFIFVKR</sequence>
<dbReference type="GO" id="GO:0032259">
    <property type="term" value="P:methylation"/>
    <property type="evidence" value="ECO:0007669"/>
    <property type="project" value="UniProtKB-KW"/>
</dbReference>
<keyword evidence="1" id="KW-0489">Methyltransferase</keyword>
<organism evidence="1 2">
    <name type="scientific">Leptospira fainei serovar Hurstbridge str. BUT 6</name>
    <dbReference type="NCBI Taxonomy" id="1193011"/>
    <lineage>
        <taxon>Bacteria</taxon>
        <taxon>Pseudomonadati</taxon>
        <taxon>Spirochaetota</taxon>
        <taxon>Spirochaetia</taxon>
        <taxon>Leptospirales</taxon>
        <taxon>Leptospiraceae</taxon>
        <taxon>Leptospira</taxon>
    </lineage>
</organism>
<keyword evidence="2" id="KW-1185">Reference proteome</keyword>
<name>S3VGY7_9LEPT</name>
<dbReference type="NCBIfam" id="TIGR04325">
    <property type="entry name" value="MTase_LIC12133"/>
    <property type="match status" value="1"/>
</dbReference>
<proteinExistence type="predicted"/>
<protein>
    <submittedName>
        <fullName evidence="1">Methyltransferase, TIGR04325 family</fullName>
        <ecNumber evidence="1">2.1.1.-</ecNumber>
    </submittedName>
</protein>
<evidence type="ECO:0000313" key="1">
    <source>
        <dbReference type="EMBL" id="EPG75750.1"/>
    </source>
</evidence>
<dbReference type="AlphaFoldDB" id="S3VGY7"/>
<dbReference type="EMBL" id="AKWZ02000002">
    <property type="protein sequence ID" value="EPG75750.1"/>
    <property type="molecule type" value="Genomic_DNA"/>
</dbReference>